<evidence type="ECO:0000256" key="9">
    <source>
        <dbReference type="SAM" id="SignalP"/>
    </source>
</evidence>
<dbReference type="EMBL" id="PVNG01000001">
    <property type="protein sequence ID" value="PRX70149.1"/>
    <property type="molecule type" value="Genomic_DNA"/>
</dbReference>
<keyword evidence="7" id="KW-1015">Disulfide bond</keyword>
<accession>A0A2T0NAX6</accession>
<comment type="subunit">
    <text evidence="3">Homodimer.</text>
</comment>
<evidence type="ECO:0000256" key="3">
    <source>
        <dbReference type="ARBA" id="ARBA00011738"/>
    </source>
</evidence>
<feature type="domain" description="Subtilisin inhibitor" evidence="10">
    <location>
        <begin position="38"/>
        <end position="114"/>
    </location>
</feature>
<dbReference type="SUPFAM" id="SSF55399">
    <property type="entry name" value="Subtilisin inhibitor"/>
    <property type="match status" value="1"/>
</dbReference>
<evidence type="ECO:0000256" key="1">
    <source>
        <dbReference type="ARBA" id="ARBA00004613"/>
    </source>
</evidence>
<evidence type="ECO:0000259" key="10">
    <source>
        <dbReference type="Pfam" id="PF00720"/>
    </source>
</evidence>
<keyword evidence="5 8" id="KW-0646">Protease inhibitor</keyword>
<dbReference type="PRINTS" id="PR00294">
    <property type="entry name" value="SSBTLNINHBTR"/>
</dbReference>
<dbReference type="AlphaFoldDB" id="A0A2T0NAX6"/>
<evidence type="ECO:0000256" key="6">
    <source>
        <dbReference type="ARBA" id="ARBA00022900"/>
    </source>
</evidence>
<feature type="signal peptide" evidence="9">
    <location>
        <begin position="1"/>
        <end position="24"/>
    </location>
</feature>
<evidence type="ECO:0000313" key="12">
    <source>
        <dbReference type="Proteomes" id="UP000238312"/>
    </source>
</evidence>
<evidence type="ECO:0000256" key="4">
    <source>
        <dbReference type="ARBA" id="ARBA00022525"/>
    </source>
</evidence>
<organism evidence="11 12">
    <name type="scientific">Nonomuraea fuscirosea</name>
    <dbReference type="NCBI Taxonomy" id="1291556"/>
    <lineage>
        <taxon>Bacteria</taxon>
        <taxon>Bacillati</taxon>
        <taxon>Actinomycetota</taxon>
        <taxon>Actinomycetes</taxon>
        <taxon>Streptosporangiales</taxon>
        <taxon>Streptosporangiaceae</taxon>
        <taxon>Nonomuraea</taxon>
    </lineage>
</organism>
<dbReference type="InterPro" id="IPR000691">
    <property type="entry name" value="Prot_inh_I16_SSI"/>
</dbReference>
<dbReference type="GO" id="GO:0004867">
    <property type="term" value="F:serine-type endopeptidase inhibitor activity"/>
    <property type="evidence" value="ECO:0007669"/>
    <property type="project" value="UniProtKB-KW"/>
</dbReference>
<proteinExistence type="inferred from homology"/>
<feature type="chain" id="PRO_5015592830" evidence="9">
    <location>
        <begin position="25"/>
        <end position="128"/>
    </location>
</feature>
<dbReference type="Gene3D" id="3.30.350.10">
    <property type="entry name" value="Subtilisin inhibitor-like"/>
    <property type="match status" value="1"/>
</dbReference>
<dbReference type="RefSeq" id="WP_181306892.1">
    <property type="nucleotide sequence ID" value="NZ_CP109074.1"/>
</dbReference>
<dbReference type="InterPro" id="IPR036819">
    <property type="entry name" value="Subtilisin_inhibitor-like_sf"/>
</dbReference>
<dbReference type="Pfam" id="PF00720">
    <property type="entry name" value="SSI"/>
    <property type="match status" value="1"/>
</dbReference>
<comment type="subcellular location">
    <subcellularLocation>
        <location evidence="1">Secreted</location>
    </subcellularLocation>
</comment>
<dbReference type="GO" id="GO:0005576">
    <property type="term" value="C:extracellular region"/>
    <property type="evidence" value="ECO:0007669"/>
    <property type="project" value="UniProtKB-SubCell"/>
</dbReference>
<dbReference type="Proteomes" id="UP000238312">
    <property type="component" value="Unassembled WGS sequence"/>
</dbReference>
<sequence length="128" mass="13099">MMRAAGTLALCGTLLAGASSPALAVAPPPKVQLKIVDAAKSGVTKTVWLHCAPAGGTHPNARAACRQLERVGGKPADLNVHPNAACTKELAPHAVVVVGRWYSSRVQWAKVFANGCLVRAATGAVVSL</sequence>
<evidence type="ECO:0000256" key="5">
    <source>
        <dbReference type="ARBA" id="ARBA00022690"/>
    </source>
</evidence>
<keyword evidence="9" id="KW-0732">Signal</keyword>
<protein>
    <submittedName>
        <fullName evidence="11">Subtilisin inhibitor-like</fullName>
    </submittedName>
</protein>
<reference evidence="11 12" key="1">
    <citation type="submission" date="2018-03" db="EMBL/GenBank/DDBJ databases">
        <title>Genomic Encyclopedia of Type Strains, Phase III (KMG-III): the genomes of soil and plant-associated and newly described type strains.</title>
        <authorList>
            <person name="Whitman W."/>
        </authorList>
    </citation>
    <scope>NUCLEOTIDE SEQUENCE [LARGE SCALE GENOMIC DNA]</scope>
    <source>
        <strain evidence="11 12">CGMCC 4.7104</strain>
    </source>
</reference>
<name>A0A2T0NAX6_9ACTN</name>
<keyword evidence="12" id="KW-1185">Reference proteome</keyword>
<evidence type="ECO:0000313" key="11">
    <source>
        <dbReference type="EMBL" id="PRX70149.1"/>
    </source>
</evidence>
<gene>
    <name evidence="11" type="ORF">B0I32_101236</name>
</gene>
<dbReference type="InterPro" id="IPR023549">
    <property type="entry name" value="Subtilisin_inhibitor"/>
</dbReference>
<keyword evidence="6 8" id="KW-0722">Serine protease inhibitor</keyword>
<evidence type="ECO:0000256" key="7">
    <source>
        <dbReference type="ARBA" id="ARBA00023157"/>
    </source>
</evidence>
<comment type="similarity">
    <text evidence="2 8">Belongs to the protease inhibitor I16 (SSI) family.</text>
</comment>
<evidence type="ECO:0000256" key="2">
    <source>
        <dbReference type="ARBA" id="ARBA00010472"/>
    </source>
</evidence>
<evidence type="ECO:0000256" key="8">
    <source>
        <dbReference type="RuleBase" id="RU003471"/>
    </source>
</evidence>
<keyword evidence="4" id="KW-0964">Secreted</keyword>
<comment type="caution">
    <text evidence="11">The sequence shown here is derived from an EMBL/GenBank/DDBJ whole genome shotgun (WGS) entry which is preliminary data.</text>
</comment>